<dbReference type="InterPro" id="IPR036388">
    <property type="entry name" value="WH-like_DNA-bd_sf"/>
</dbReference>
<evidence type="ECO:0000313" key="6">
    <source>
        <dbReference type="EMBL" id="NEN79084.1"/>
    </source>
</evidence>
<keyword evidence="7" id="KW-1185">Reference proteome</keyword>
<dbReference type="AlphaFoldDB" id="A0A6P0HLF4"/>
<keyword evidence="3" id="KW-0238">DNA-binding</keyword>
<dbReference type="InterPro" id="IPR000847">
    <property type="entry name" value="LysR_HTH_N"/>
</dbReference>
<dbReference type="Proteomes" id="UP000468687">
    <property type="component" value="Unassembled WGS sequence"/>
</dbReference>
<dbReference type="RefSeq" id="WP_163772634.1">
    <property type="nucleotide sequence ID" value="NZ_JAAGXA010000008.1"/>
</dbReference>
<accession>A0A6P0HLF4</accession>
<keyword evidence="2" id="KW-0805">Transcription regulation</keyword>
<dbReference type="InterPro" id="IPR036390">
    <property type="entry name" value="WH_DNA-bd_sf"/>
</dbReference>
<comment type="caution">
    <text evidence="6">The sequence shown here is derived from an EMBL/GenBank/DDBJ whole genome shotgun (WGS) entry which is preliminary data.</text>
</comment>
<evidence type="ECO:0000259" key="5">
    <source>
        <dbReference type="PROSITE" id="PS50931"/>
    </source>
</evidence>
<dbReference type="PROSITE" id="PS50931">
    <property type="entry name" value="HTH_LYSR"/>
    <property type="match status" value="1"/>
</dbReference>
<dbReference type="Gene3D" id="1.10.10.10">
    <property type="entry name" value="Winged helix-like DNA-binding domain superfamily/Winged helix DNA-binding domain"/>
    <property type="match status" value="1"/>
</dbReference>
<reference evidence="6 7" key="1">
    <citation type="journal article" date="2014" name="Int. J. Syst. Evol. Microbiol.">
        <title>Nocardioides zeae sp. nov., isolated from the stem of Zea mays.</title>
        <authorList>
            <person name="Glaeser S.P."/>
            <person name="McInroy J.A."/>
            <person name="Busse H.J."/>
            <person name="Kampfer P."/>
        </authorList>
    </citation>
    <scope>NUCLEOTIDE SEQUENCE [LARGE SCALE GENOMIC DNA]</scope>
    <source>
        <strain evidence="6 7">JCM 30728</strain>
    </source>
</reference>
<dbReference type="GO" id="GO:0003700">
    <property type="term" value="F:DNA-binding transcription factor activity"/>
    <property type="evidence" value="ECO:0007669"/>
    <property type="project" value="InterPro"/>
</dbReference>
<organism evidence="6 7">
    <name type="scientific">Nocardioides zeae</name>
    <dbReference type="NCBI Taxonomy" id="1457234"/>
    <lineage>
        <taxon>Bacteria</taxon>
        <taxon>Bacillati</taxon>
        <taxon>Actinomycetota</taxon>
        <taxon>Actinomycetes</taxon>
        <taxon>Propionibacteriales</taxon>
        <taxon>Nocardioidaceae</taxon>
        <taxon>Nocardioides</taxon>
    </lineage>
</organism>
<dbReference type="GO" id="GO:0000976">
    <property type="term" value="F:transcription cis-regulatory region binding"/>
    <property type="evidence" value="ECO:0007669"/>
    <property type="project" value="TreeGrafter"/>
</dbReference>
<evidence type="ECO:0000313" key="7">
    <source>
        <dbReference type="Proteomes" id="UP000468687"/>
    </source>
</evidence>
<dbReference type="SUPFAM" id="SSF53850">
    <property type="entry name" value="Periplasmic binding protein-like II"/>
    <property type="match status" value="1"/>
</dbReference>
<dbReference type="PANTHER" id="PTHR30126">
    <property type="entry name" value="HTH-TYPE TRANSCRIPTIONAL REGULATOR"/>
    <property type="match status" value="1"/>
</dbReference>
<comment type="similarity">
    <text evidence="1">Belongs to the LysR transcriptional regulatory family.</text>
</comment>
<dbReference type="EMBL" id="JAAGXA010000008">
    <property type="protein sequence ID" value="NEN79084.1"/>
    <property type="molecule type" value="Genomic_DNA"/>
</dbReference>
<dbReference type="Pfam" id="PF00126">
    <property type="entry name" value="HTH_1"/>
    <property type="match status" value="1"/>
</dbReference>
<sequence>MALPDLDSLRLLEAVARTGSIGTAAREAGVSQQAASQRLRTMEAELRLPLLQRGPSGSTLTPSGRLVVEWSTALLARADEMEAAVQTLRDQRSGELHVYASMTTAEHLVPRWLVRLRSERAVHASLVAANTGAVLDAVRRGEADVGFTEGSGDLVGLARRVVGNDRLTLVVAPDDPWAGRRTVTAAAVSGRRLTSREPGSGTRQVAEDAFRAAGHALAAPEVELTTNAAVVATVRAGGAPALLSDLALAGASDLVVLPVRGVDLTRHFHAVWLGGNPPPAGPVRDLLGIAGRVPPHRARPAPPTATAR</sequence>
<evidence type="ECO:0000256" key="2">
    <source>
        <dbReference type="ARBA" id="ARBA00023015"/>
    </source>
</evidence>
<protein>
    <submittedName>
        <fullName evidence="6">LysR family transcriptional regulator</fullName>
    </submittedName>
</protein>
<keyword evidence="4" id="KW-0804">Transcription</keyword>
<evidence type="ECO:0000256" key="4">
    <source>
        <dbReference type="ARBA" id="ARBA00023163"/>
    </source>
</evidence>
<dbReference type="SUPFAM" id="SSF46785">
    <property type="entry name" value="Winged helix' DNA-binding domain"/>
    <property type="match status" value="1"/>
</dbReference>
<evidence type="ECO:0000256" key="3">
    <source>
        <dbReference type="ARBA" id="ARBA00023125"/>
    </source>
</evidence>
<name>A0A6P0HLF4_9ACTN</name>
<feature type="domain" description="HTH lysR-type" evidence="5">
    <location>
        <begin position="4"/>
        <end position="61"/>
    </location>
</feature>
<gene>
    <name evidence="6" type="ORF">G3T38_12425</name>
</gene>
<proteinExistence type="inferred from homology"/>
<dbReference type="Gene3D" id="3.40.190.10">
    <property type="entry name" value="Periplasmic binding protein-like II"/>
    <property type="match status" value="2"/>
</dbReference>
<dbReference type="PANTHER" id="PTHR30126:SF39">
    <property type="entry name" value="HTH-TYPE TRANSCRIPTIONAL REGULATOR CYSL"/>
    <property type="match status" value="1"/>
</dbReference>
<dbReference type="Pfam" id="PF03466">
    <property type="entry name" value="LysR_substrate"/>
    <property type="match status" value="1"/>
</dbReference>
<dbReference type="InterPro" id="IPR005119">
    <property type="entry name" value="LysR_subst-bd"/>
</dbReference>
<evidence type="ECO:0000256" key="1">
    <source>
        <dbReference type="ARBA" id="ARBA00009437"/>
    </source>
</evidence>